<gene>
    <name evidence="2" type="ORF">FisN_9Hh307</name>
</gene>
<evidence type="ECO:0000313" key="2">
    <source>
        <dbReference type="EMBL" id="GAX11210.1"/>
    </source>
</evidence>
<proteinExistence type="predicted"/>
<organism evidence="2 3">
    <name type="scientific">Fistulifera solaris</name>
    <name type="common">Oleaginous diatom</name>
    <dbReference type="NCBI Taxonomy" id="1519565"/>
    <lineage>
        <taxon>Eukaryota</taxon>
        <taxon>Sar</taxon>
        <taxon>Stramenopiles</taxon>
        <taxon>Ochrophyta</taxon>
        <taxon>Bacillariophyta</taxon>
        <taxon>Bacillariophyceae</taxon>
        <taxon>Bacillariophycidae</taxon>
        <taxon>Naviculales</taxon>
        <taxon>Naviculaceae</taxon>
        <taxon>Fistulifera</taxon>
    </lineage>
</organism>
<feature type="compositionally biased region" description="Polar residues" evidence="1">
    <location>
        <begin position="8"/>
        <end position="17"/>
    </location>
</feature>
<protein>
    <submittedName>
        <fullName evidence="2">Uncharacterized protein</fullName>
    </submittedName>
</protein>
<dbReference type="EMBL" id="BDSP01000036">
    <property type="protein sequence ID" value="GAX11210.1"/>
    <property type="molecule type" value="Genomic_DNA"/>
</dbReference>
<keyword evidence="3" id="KW-1185">Reference proteome</keyword>
<accession>A0A1Z5JB38</accession>
<evidence type="ECO:0000313" key="3">
    <source>
        <dbReference type="Proteomes" id="UP000198406"/>
    </source>
</evidence>
<feature type="region of interest" description="Disordered" evidence="1">
    <location>
        <begin position="1"/>
        <end position="63"/>
    </location>
</feature>
<comment type="caution">
    <text evidence="2">The sequence shown here is derived from an EMBL/GenBank/DDBJ whole genome shotgun (WGS) entry which is preliminary data.</text>
</comment>
<evidence type="ECO:0000256" key="1">
    <source>
        <dbReference type="SAM" id="MobiDB-lite"/>
    </source>
</evidence>
<dbReference type="InParanoid" id="A0A1Z5JB38"/>
<dbReference type="Proteomes" id="UP000198406">
    <property type="component" value="Unassembled WGS sequence"/>
</dbReference>
<dbReference type="AlphaFoldDB" id="A0A1Z5JB38"/>
<sequence length="229" mass="25536">MTIRTKKSNNSTMSFTADSGYVADRSSESSEGGDGNDGKGQDQNNEYRQSLTTAPRNKERPVRVRFNSVRTVRATNFDKRQERLNRTKDKRMTSLCDMISQLSNSGKLKSGNLTEEDLPSCPNGKGWNIDKSIVSIEQALGFCGSPVLLIEAHSPYRVVHANAAYRAQFQVPDIALSEPHQHLSEFLEANFGEQIVRVRQVRGDEDQALSHFLLDLFVSNDMTPAQVVA</sequence>
<reference evidence="2 3" key="1">
    <citation type="journal article" date="2015" name="Plant Cell">
        <title>Oil accumulation by the oleaginous diatom Fistulifera solaris as revealed by the genome and transcriptome.</title>
        <authorList>
            <person name="Tanaka T."/>
            <person name="Maeda Y."/>
            <person name="Veluchamy A."/>
            <person name="Tanaka M."/>
            <person name="Abida H."/>
            <person name="Marechal E."/>
            <person name="Bowler C."/>
            <person name="Muto M."/>
            <person name="Sunaga Y."/>
            <person name="Tanaka M."/>
            <person name="Yoshino T."/>
            <person name="Taniguchi T."/>
            <person name="Fukuda Y."/>
            <person name="Nemoto M."/>
            <person name="Matsumoto M."/>
            <person name="Wong P.S."/>
            <person name="Aburatani S."/>
            <person name="Fujibuchi W."/>
        </authorList>
    </citation>
    <scope>NUCLEOTIDE SEQUENCE [LARGE SCALE GENOMIC DNA]</scope>
    <source>
        <strain evidence="2 3">JPCC DA0580</strain>
    </source>
</reference>
<name>A0A1Z5JB38_FISSO</name>